<dbReference type="InterPro" id="IPR000073">
    <property type="entry name" value="AB_hydrolase_1"/>
</dbReference>
<keyword evidence="3" id="KW-1185">Reference proteome</keyword>
<feature type="domain" description="AB hydrolase-1" evidence="1">
    <location>
        <begin position="23"/>
        <end position="288"/>
    </location>
</feature>
<dbReference type="InterPro" id="IPR029058">
    <property type="entry name" value="AB_hydrolase_fold"/>
</dbReference>
<dbReference type="Gene3D" id="3.40.50.1820">
    <property type="entry name" value="alpha/beta hydrolase"/>
    <property type="match status" value="1"/>
</dbReference>
<dbReference type="EMBL" id="NEGB01000002">
    <property type="protein sequence ID" value="OTG66364.1"/>
    <property type="molecule type" value="Genomic_DNA"/>
</dbReference>
<dbReference type="Proteomes" id="UP000242765">
    <property type="component" value="Unassembled WGS sequence"/>
</dbReference>
<dbReference type="InterPro" id="IPR050266">
    <property type="entry name" value="AB_hydrolase_sf"/>
</dbReference>
<dbReference type="GO" id="GO:0016787">
    <property type="term" value="F:hydrolase activity"/>
    <property type="evidence" value="ECO:0007669"/>
    <property type="project" value="UniProtKB-KW"/>
</dbReference>
<keyword evidence="2" id="KW-0378">Hydrolase</keyword>
<protein>
    <submittedName>
        <fullName evidence="2">Alpha/beta hydrolase</fullName>
    </submittedName>
</protein>
<dbReference type="RefSeq" id="WP_086202608.1">
    <property type="nucleotide sequence ID" value="NZ_NEGB01000002.1"/>
</dbReference>
<evidence type="ECO:0000259" key="1">
    <source>
        <dbReference type="Pfam" id="PF00561"/>
    </source>
</evidence>
<proteinExistence type="predicted"/>
<reference evidence="2 3" key="1">
    <citation type="submission" date="2017-04" db="EMBL/GenBank/DDBJ databases">
        <title>High diversity of culturable Acinetobacter species in natural soil and water ecosystems.</title>
        <authorList>
            <person name="Nemec A."/>
            <person name="Radolfova-Krizova L."/>
        </authorList>
    </citation>
    <scope>NUCLEOTIDE SEQUENCE [LARGE SCALE GENOMIC DNA]</scope>
    <source>
        <strain evidence="2 3">ANC 4999</strain>
    </source>
</reference>
<evidence type="ECO:0000313" key="2">
    <source>
        <dbReference type="EMBL" id="OTG66364.1"/>
    </source>
</evidence>
<comment type="caution">
    <text evidence="2">The sequence shown here is derived from an EMBL/GenBank/DDBJ whole genome shotgun (WGS) entry which is preliminary data.</text>
</comment>
<dbReference type="AlphaFoldDB" id="A0A1Y3CIX3"/>
<dbReference type="SUPFAM" id="SSF53474">
    <property type="entry name" value="alpha/beta-Hydrolases"/>
    <property type="match status" value="1"/>
</dbReference>
<evidence type="ECO:0000313" key="3">
    <source>
        <dbReference type="Proteomes" id="UP000242765"/>
    </source>
</evidence>
<gene>
    <name evidence="2" type="ORF">B9T28_03635</name>
</gene>
<dbReference type="STRING" id="1977882.B9T28_03635"/>
<dbReference type="OrthoDB" id="9780744at2"/>
<organism evidence="2 3">
    <name type="scientific">Acinetobacter silvestris</name>
    <dbReference type="NCBI Taxonomy" id="1977882"/>
    <lineage>
        <taxon>Bacteria</taxon>
        <taxon>Pseudomonadati</taxon>
        <taxon>Pseudomonadota</taxon>
        <taxon>Gammaproteobacteria</taxon>
        <taxon>Moraxellales</taxon>
        <taxon>Moraxellaceae</taxon>
        <taxon>Acinetobacter</taxon>
    </lineage>
</organism>
<dbReference type="PANTHER" id="PTHR43798">
    <property type="entry name" value="MONOACYLGLYCEROL LIPASE"/>
    <property type="match status" value="1"/>
</dbReference>
<dbReference type="Pfam" id="PF00561">
    <property type="entry name" value="Abhydrolase_1"/>
    <property type="match status" value="1"/>
</dbReference>
<accession>A0A1Y3CIX3</accession>
<sequence length="303" mass="35299">MPFYTMPDGEQLFVREIGQGESVLVLSGLGMQSWQWIPFLLPNTKKYKFIIPDWRGFGGSKNCKIPQDLNAIQNHWHDIDSLIQQLQLNDFILIGYSMGATTAMHGMQYGNLKNQLKAYLHIDQTPKIPSDESWQFGLFGRKHHQFKQLLNDLSIFLHQHKHFNRIEYLPNELQNQLIEIWSNFIKIQKSNKITPLLINLALKLPQLQKHLLPIQRMDYMTWYIDNYLNHNEDYRAAIATLNCPTTFFIGEKSSLYPANGQKIIAESLKNASSILFKRSGHTPLITEPVKFGREIHHFLKQII</sequence>
<name>A0A1Y3CIX3_9GAMM</name>